<sequence>MKKLPEHLNELPLATGLTETLGTSSARWDNGLSENLPSVLLGETIGNLNCQKEKKSIVMEIMKESAQPEVAQNYRKRVLEESEIGNLPKNLVGQRKRIDGFQHQEHFCQKPADMPAGKSSRSKKAENTKLKLCKEQLKLEKMKAKHAKEVLVFERCRNSILSNEIRQMRFDFGQYSRRLDVLDSFVSPNSGAVSEMGKNVRKYMDILKNNQHVSEPFRPGSLVDTEIFQSSGRGSSDFVSEDSWDHRAGLLVQQQLRQCLKMKM</sequence>
<dbReference type="Proteomes" id="UP001057402">
    <property type="component" value="Chromosome 7"/>
</dbReference>
<dbReference type="EMBL" id="CM042886">
    <property type="protein sequence ID" value="KAI4343110.1"/>
    <property type="molecule type" value="Genomic_DNA"/>
</dbReference>
<evidence type="ECO:0000313" key="2">
    <source>
        <dbReference type="Proteomes" id="UP001057402"/>
    </source>
</evidence>
<keyword evidence="2" id="KW-1185">Reference proteome</keyword>
<comment type="caution">
    <text evidence="1">The sequence shown here is derived from an EMBL/GenBank/DDBJ whole genome shotgun (WGS) entry which is preliminary data.</text>
</comment>
<proteinExistence type="predicted"/>
<evidence type="ECO:0000313" key="1">
    <source>
        <dbReference type="EMBL" id="KAI4343110.1"/>
    </source>
</evidence>
<protein>
    <submittedName>
        <fullName evidence="1">Uncharacterized protein</fullName>
    </submittedName>
</protein>
<organism evidence="1 2">
    <name type="scientific">Melastoma candidum</name>
    <dbReference type="NCBI Taxonomy" id="119954"/>
    <lineage>
        <taxon>Eukaryota</taxon>
        <taxon>Viridiplantae</taxon>
        <taxon>Streptophyta</taxon>
        <taxon>Embryophyta</taxon>
        <taxon>Tracheophyta</taxon>
        <taxon>Spermatophyta</taxon>
        <taxon>Magnoliopsida</taxon>
        <taxon>eudicotyledons</taxon>
        <taxon>Gunneridae</taxon>
        <taxon>Pentapetalae</taxon>
        <taxon>rosids</taxon>
        <taxon>malvids</taxon>
        <taxon>Myrtales</taxon>
        <taxon>Melastomataceae</taxon>
        <taxon>Melastomatoideae</taxon>
        <taxon>Melastomateae</taxon>
        <taxon>Melastoma</taxon>
    </lineage>
</organism>
<name>A0ACB9P3E0_9MYRT</name>
<reference evidence="2" key="1">
    <citation type="journal article" date="2023" name="Front. Plant Sci.">
        <title>Chromosomal-level genome assembly of Melastoma candidum provides insights into trichome evolution.</title>
        <authorList>
            <person name="Zhong Y."/>
            <person name="Wu W."/>
            <person name="Sun C."/>
            <person name="Zou P."/>
            <person name="Liu Y."/>
            <person name="Dai S."/>
            <person name="Zhou R."/>
        </authorList>
    </citation>
    <scope>NUCLEOTIDE SEQUENCE [LARGE SCALE GENOMIC DNA]</scope>
</reference>
<accession>A0ACB9P3E0</accession>
<gene>
    <name evidence="1" type="ORF">MLD38_027647</name>
</gene>